<keyword evidence="2" id="KW-0812">Transmembrane</keyword>
<evidence type="ECO:0000256" key="1">
    <source>
        <dbReference type="SAM" id="MobiDB-lite"/>
    </source>
</evidence>
<keyword evidence="2" id="KW-0472">Membrane</keyword>
<dbReference type="Proteomes" id="UP000694892">
    <property type="component" value="Chromosome 6L"/>
</dbReference>
<proteinExistence type="predicted"/>
<feature type="region of interest" description="Disordered" evidence="1">
    <location>
        <begin position="71"/>
        <end position="94"/>
    </location>
</feature>
<name>A0A974CN26_XENLA</name>
<keyword evidence="2" id="KW-1133">Transmembrane helix</keyword>
<dbReference type="EMBL" id="CM004476">
    <property type="protein sequence ID" value="OCT76403.1"/>
    <property type="molecule type" value="Genomic_DNA"/>
</dbReference>
<reference evidence="4" key="1">
    <citation type="journal article" date="2016" name="Nature">
        <title>Genome evolution in the allotetraploid frog Xenopus laevis.</title>
        <authorList>
            <person name="Session A.M."/>
            <person name="Uno Y."/>
            <person name="Kwon T."/>
            <person name="Chapman J.A."/>
            <person name="Toyoda A."/>
            <person name="Takahashi S."/>
            <person name="Fukui A."/>
            <person name="Hikosaka A."/>
            <person name="Suzuki A."/>
            <person name="Kondo M."/>
            <person name="van Heeringen S.J."/>
            <person name="Quigley I."/>
            <person name="Heinz S."/>
            <person name="Ogino H."/>
            <person name="Ochi H."/>
            <person name="Hellsten U."/>
            <person name="Lyons J.B."/>
            <person name="Simakov O."/>
            <person name="Putnam N."/>
            <person name="Stites J."/>
            <person name="Kuroki Y."/>
            <person name="Tanaka T."/>
            <person name="Michiue T."/>
            <person name="Watanabe M."/>
            <person name="Bogdanovic O."/>
            <person name="Lister R."/>
            <person name="Georgiou G."/>
            <person name="Paranjpe S.S."/>
            <person name="van Kruijsbergen I."/>
            <person name="Shu S."/>
            <person name="Carlson J."/>
            <person name="Kinoshita T."/>
            <person name="Ohta Y."/>
            <person name="Mawaribuchi S."/>
            <person name="Jenkins J."/>
            <person name="Grimwood J."/>
            <person name="Schmutz J."/>
            <person name="Mitros T."/>
            <person name="Mozaffari S.V."/>
            <person name="Suzuki Y."/>
            <person name="Haramoto Y."/>
            <person name="Yamamoto T.S."/>
            <person name="Takagi C."/>
            <person name="Heald R."/>
            <person name="Miller K."/>
            <person name="Haudenschild C."/>
            <person name="Kitzman J."/>
            <person name="Nakayama T."/>
            <person name="Izutsu Y."/>
            <person name="Robert J."/>
            <person name="Fortriede J."/>
            <person name="Burns K."/>
            <person name="Lotay V."/>
            <person name="Karimi K."/>
            <person name="Yasuoka Y."/>
            <person name="Dichmann D.S."/>
            <person name="Flajnik M.F."/>
            <person name="Houston D.W."/>
            <person name="Shendure J."/>
            <person name="DuPasquier L."/>
            <person name="Vize P.D."/>
            <person name="Zorn A.M."/>
            <person name="Ito M."/>
            <person name="Marcotte E.M."/>
            <person name="Wallingford J.B."/>
            <person name="Ito Y."/>
            <person name="Asashima M."/>
            <person name="Ueno N."/>
            <person name="Matsuda Y."/>
            <person name="Veenstra G.J."/>
            <person name="Fujiyama A."/>
            <person name="Harland R.M."/>
            <person name="Taira M."/>
            <person name="Rokhsar D.S."/>
        </authorList>
    </citation>
    <scope>NUCLEOTIDE SEQUENCE [LARGE SCALE GENOMIC DNA]</scope>
    <source>
        <strain evidence="4">J</strain>
    </source>
</reference>
<feature type="compositionally biased region" description="Polar residues" evidence="1">
    <location>
        <begin position="82"/>
        <end position="94"/>
    </location>
</feature>
<protein>
    <submittedName>
        <fullName evidence="3">Uncharacterized protein</fullName>
    </submittedName>
</protein>
<evidence type="ECO:0000313" key="3">
    <source>
        <dbReference type="EMBL" id="OCT76403.1"/>
    </source>
</evidence>
<evidence type="ECO:0000256" key="2">
    <source>
        <dbReference type="SAM" id="Phobius"/>
    </source>
</evidence>
<organism evidence="3 4">
    <name type="scientific">Xenopus laevis</name>
    <name type="common">African clawed frog</name>
    <dbReference type="NCBI Taxonomy" id="8355"/>
    <lineage>
        <taxon>Eukaryota</taxon>
        <taxon>Metazoa</taxon>
        <taxon>Chordata</taxon>
        <taxon>Craniata</taxon>
        <taxon>Vertebrata</taxon>
        <taxon>Euteleostomi</taxon>
        <taxon>Amphibia</taxon>
        <taxon>Batrachia</taxon>
        <taxon>Anura</taxon>
        <taxon>Pipoidea</taxon>
        <taxon>Pipidae</taxon>
        <taxon>Xenopodinae</taxon>
        <taxon>Xenopus</taxon>
        <taxon>Xenopus</taxon>
    </lineage>
</organism>
<accession>A0A974CN26</accession>
<sequence>MPVTTIATTTTISASEERFEQFKIKLNIVALVLIIMATLLTTVILCNIFLWSLRMKKLKNKKDLESQLNEIKSKSDKAATTEKPNTSVSISVEK</sequence>
<feature type="compositionally biased region" description="Basic and acidic residues" evidence="1">
    <location>
        <begin position="71"/>
        <end position="80"/>
    </location>
</feature>
<dbReference type="AlphaFoldDB" id="A0A974CN26"/>
<gene>
    <name evidence="3" type="ORF">XELAEV_18031603mg</name>
</gene>
<evidence type="ECO:0000313" key="4">
    <source>
        <dbReference type="Proteomes" id="UP000694892"/>
    </source>
</evidence>
<feature type="transmembrane region" description="Helical" evidence="2">
    <location>
        <begin position="28"/>
        <end position="53"/>
    </location>
</feature>